<dbReference type="EMBL" id="CM000852">
    <property type="protein sequence ID" value="KRG97259.1"/>
    <property type="molecule type" value="Genomic_DNA"/>
</dbReference>
<feature type="region of interest" description="Disordered" evidence="6">
    <location>
        <begin position="157"/>
        <end position="191"/>
    </location>
</feature>
<dbReference type="GO" id="GO:0010468">
    <property type="term" value="P:regulation of gene expression"/>
    <property type="evidence" value="ECO:0007669"/>
    <property type="project" value="UniProtKB-ARBA"/>
</dbReference>
<dbReference type="FunFam" id="1.10.10.60:FF:000023">
    <property type="entry name" value="protein REVEILLE 6 isoform X1"/>
    <property type="match status" value="1"/>
</dbReference>
<dbReference type="AlphaFoldDB" id="A0A0R0ETE0"/>
<dbReference type="GeneID" id="780540"/>
<dbReference type="GO" id="GO:0005634">
    <property type="term" value="C:nucleus"/>
    <property type="evidence" value="ECO:0007669"/>
    <property type="project" value="UniProtKB-SubCell"/>
</dbReference>
<reference evidence="10" key="3">
    <citation type="submission" date="2018-07" db="EMBL/GenBank/DDBJ databases">
        <title>WGS assembly of Glycine max.</title>
        <authorList>
            <person name="Schmutz J."/>
            <person name="Cannon S."/>
            <person name="Schlueter J."/>
            <person name="Ma J."/>
            <person name="Mitros T."/>
            <person name="Nelson W."/>
            <person name="Hyten D."/>
            <person name="Song Q."/>
            <person name="Thelen J."/>
            <person name="Cheng J."/>
            <person name="Xu D."/>
            <person name="Hellsten U."/>
            <person name="May G."/>
            <person name="Yu Y."/>
            <person name="Sakurai T."/>
            <person name="Umezawa T."/>
            <person name="Bhattacharyya M."/>
            <person name="Sandhu D."/>
            <person name="Valliyodan B."/>
            <person name="Lindquist E."/>
            <person name="Peto M."/>
            <person name="Grant D."/>
            <person name="Shu S."/>
            <person name="Goodstein D."/>
            <person name="Barry K."/>
            <person name="Futrell-Griggs M."/>
            <person name="Abernathy B."/>
            <person name="Du J."/>
            <person name="Tian Z."/>
            <person name="Zhu L."/>
            <person name="Gill N."/>
            <person name="Joshi T."/>
            <person name="Libault M."/>
            <person name="Sethuraman A."/>
            <person name="Zhang X."/>
            <person name="Shinozaki K."/>
            <person name="Nguyen H."/>
            <person name="Wing R."/>
            <person name="Cregan P."/>
            <person name="Specht J."/>
            <person name="Grimwood J."/>
            <person name="Rokhsar D."/>
            <person name="Stacey G."/>
            <person name="Shoemaker R."/>
            <person name="Jackson S."/>
        </authorList>
    </citation>
    <scope>NUCLEOTIDE SEQUENCE</scope>
    <source>
        <tissue evidence="10">Callus</tissue>
    </source>
</reference>
<dbReference type="PROSITE" id="PS51293">
    <property type="entry name" value="SANT"/>
    <property type="match status" value="1"/>
</dbReference>
<dbReference type="Gramene" id="KRG97259">
    <property type="protein sequence ID" value="KRG97259"/>
    <property type="gene ID" value="GLYMA_19G260900"/>
</dbReference>
<evidence type="ECO:0000313" key="11">
    <source>
        <dbReference type="EnsemblPlants" id="KRG97259"/>
    </source>
</evidence>
<feature type="region of interest" description="Disordered" evidence="6">
    <location>
        <begin position="799"/>
        <end position="819"/>
    </location>
</feature>
<dbReference type="Pfam" id="PF00249">
    <property type="entry name" value="Myb_DNA-binding"/>
    <property type="match status" value="1"/>
</dbReference>
<reference evidence="11" key="2">
    <citation type="submission" date="2018-02" db="UniProtKB">
        <authorList>
            <consortium name="EnsemblPlants"/>
        </authorList>
    </citation>
    <scope>IDENTIFICATION</scope>
    <source>
        <strain evidence="11">Williams 82</strain>
    </source>
</reference>
<dbReference type="EnsemblPlants" id="KRG97259">
    <property type="protein sequence ID" value="KRG97259"/>
    <property type="gene ID" value="GLYMA_19G260900"/>
</dbReference>
<evidence type="ECO:0000256" key="6">
    <source>
        <dbReference type="SAM" id="MobiDB-lite"/>
    </source>
</evidence>
<evidence type="ECO:0000259" key="9">
    <source>
        <dbReference type="PROSITE" id="PS51294"/>
    </source>
</evidence>
<dbReference type="InterPro" id="IPR009057">
    <property type="entry name" value="Homeodomain-like_sf"/>
</dbReference>
<dbReference type="SUPFAM" id="SSF46689">
    <property type="entry name" value="Homeodomain-like"/>
    <property type="match status" value="1"/>
</dbReference>
<accession>A0A0R0ETE0</accession>
<evidence type="ECO:0000256" key="3">
    <source>
        <dbReference type="ARBA" id="ARBA00023125"/>
    </source>
</evidence>
<feature type="region of interest" description="Disordered" evidence="6">
    <location>
        <begin position="568"/>
        <end position="662"/>
    </location>
</feature>
<dbReference type="PROSITE" id="PS51257">
    <property type="entry name" value="PROKAR_LIPOPROTEIN"/>
    <property type="match status" value="1"/>
</dbReference>
<feature type="region of interest" description="Disordered" evidence="6">
    <location>
        <begin position="709"/>
        <end position="731"/>
    </location>
</feature>
<keyword evidence="12" id="KW-1185">Reference proteome</keyword>
<feature type="domain" description="SANT" evidence="8">
    <location>
        <begin position="92"/>
        <end position="143"/>
    </location>
</feature>
<dbReference type="GO" id="GO:0003677">
    <property type="term" value="F:DNA binding"/>
    <property type="evidence" value="ECO:0007669"/>
    <property type="project" value="UniProtKB-KW"/>
</dbReference>
<gene>
    <name evidence="11" type="primary">LCL3</name>
    <name evidence="10" type="ORF">GLYMA_19G260900</name>
</gene>
<dbReference type="Gene3D" id="1.10.10.60">
    <property type="entry name" value="Homeodomain-like"/>
    <property type="match status" value="1"/>
</dbReference>
<protein>
    <submittedName>
        <fullName evidence="11">LHY1/CCA1-like protein</fullName>
    </submittedName>
</protein>
<dbReference type="CDD" id="cd00167">
    <property type="entry name" value="SANT"/>
    <property type="match status" value="1"/>
</dbReference>
<dbReference type="PROSITE" id="PS51294">
    <property type="entry name" value="HTH_MYB"/>
    <property type="match status" value="1"/>
</dbReference>
<feature type="domain" description="Myb-like" evidence="7">
    <location>
        <begin position="89"/>
        <end position="139"/>
    </location>
</feature>
<feature type="domain" description="HTH myb-type" evidence="9">
    <location>
        <begin position="89"/>
        <end position="143"/>
    </location>
</feature>
<dbReference type="SMART" id="SM00717">
    <property type="entry name" value="SANT"/>
    <property type="match status" value="1"/>
</dbReference>
<dbReference type="PROSITE" id="PS50090">
    <property type="entry name" value="MYB_LIKE"/>
    <property type="match status" value="1"/>
</dbReference>
<evidence type="ECO:0000259" key="7">
    <source>
        <dbReference type="PROSITE" id="PS50090"/>
    </source>
</evidence>
<dbReference type="InterPro" id="IPR001005">
    <property type="entry name" value="SANT/Myb"/>
</dbReference>
<dbReference type="PANTHER" id="PTHR12802:SF174">
    <property type="entry name" value="LATE ELONGATED HYPOCOTYL-LIKE PROTEIN"/>
    <property type="match status" value="1"/>
</dbReference>
<dbReference type="ExpressionAtlas" id="A0A0R0ETE0">
    <property type="expression patterns" value="baseline and differential"/>
</dbReference>
<dbReference type="RefSeq" id="XP_006604918.1">
    <property type="nucleotide sequence ID" value="XM_006604855.4"/>
</dbReference>
<dbReference type="PANTHER" id="PTHR12802">
    <property type="entry name" value="SWI/SNF COMPLEX-RELATED"/>
    <property type="match status" value="1"/>
</dbReference>
<evidence type="ECO:0000256" key="2">
    <source>
        <dbReference type="ARBA" id="ARBA00023015"/>
    </source>
</evidence>
<sequence length="819" mass="89791">MHDRTFNSLLLHHGFTSSSITLSSASACFHHNGLTIWCVPCHKKRKEIFLLPTPRQGRSEAALASSTRPLMDADSSGEEVLIKTRKPYTITKQRERWTEEEHNRFLEALKLYGRAWQRIEEHIGTKTAVQIRSHAQKFFTKLEKEAFVKGVPIGQALDIDIPPPRPKRKPNNPYPRKTNVGGAPTLHSGARHGKPLISIVSSLGKQALGLEKEPLPEKHDVDLRPSTVKENKDQSCSKVFTILQEAPCSSVSSANKNSTSILVPLRNSCALRKFIPSVKDVITQDETNDSFVTDDLENQKLEIDDGKHTQKSNGTCKVSKSENSGASELVQTEKTDGLNCALTIEGVQGNQNYPRHVPVHVVDGNLGTSTQNPSPDMVFQDSIFQPKGGVNGQPNLVTISATSNISESQNNTARSSIHQSFPPCPTFTQDDYHSFLQVSSTFSSLIVSTLLQNPAAHAAASFAATFWPYANAETSADSPMCTPDFPSRQIGSPPSVTAIAAATVAAATAWWAAHGLLPLCAPLHTAFACPPASAIAVPLMNIDESPQKTEQEEIKPQNSSLQDQILDPEHSEAQHSAPKSPAVFSSKSEERGDANLNTSPKATNHETNQVISENPDSNKMKGRKPVDRSSCGSNTTSSSEETELLLKDEKEKEEPKTPDANILDTELSNRRSRSINNLTDSWKEVSEEGRLAFQALFSREVLPQSFSPTHDLINEDNQIDSIKDNDQNTDYKDEDLESKKCSSNCDGVQKNLLFVKDNNEEEGLLIIGLGPGKLKTRPTGFKPYKRCSVEANENRIGTACNQGEEKGPKRIRLNGEAST</sequence>
<dbReference type="STRING" id="3847.A0A0R0ETE0"/>
<organism evidence="10">
    <name type="scientific">Glycine max</name>
    <name type="common">Soybean</name>
    <name type="synonym">Glycine hispida</name>
    <dbReference type="NCBI Taxonomy" id="3847"/>
    <lineage>
        <taxon>Eukaryota</taxon>
        <taxon>Viridiplantae</taxon>
        <taxon>Streptophyta</taxon>
        <taxon>Embryophyta</taxon>
        <taxon>Tracheophyta</taxon>
        <taxon>Spermatophyta</taxon>
        <taxon>Magnoliopsida</taxon>
        <taxon>eudicotyledons</taxon>
        <taxon>Gunneridae</taxon>
        <taxon>Pentapetalae</taxon>
        <taxon>rosids</taxon>
        <taxon>fabids</taxon>
        <taxon>Fabales</taxon>
        <taxon>Fabaceae</taxon>
        <taxon>Papilionoideae</taxon>
        <taxon>50 kb inversion clade</taxon>
        <taxon>NPAAA clade</taxon>
        <taxon>indigoferoid/millettioid clade</taxon>
        <taxon>Phaseoleae</taxon>
        <taxon>Glycine</taxon>
        <taxon>Glycine subgen. Soja</taxon>
    </lineage>
</organism>
<reference evidence="10 11" key="1">
    <citation type="journal article" date="2010" name="Nature">
        <title>Genome sequence of the palaeopolyploid soybean.</title>
        <authorList>
            <person name="Schmutz J."/>
            <person name="Cannon S.B."/>
            <person name="Schlueter J."/>
            <person name="Ma J."/>
            <person name="Mitros T."/>
            <person name="Nelson W."/>
            <person name="Hyten D.L."/>
            <person name="Song Q."/>
            <person name="Thelen J.J."/>
            <person name="Cheng J."/>
            <person name="Xu D."/>
            <person name="Hellsten U."/>
            <person name="May G.D."/>
            <person name="Yu Y."/>
            <person name="Sakurai T."/>
            <person name="Umezawa T."/>
            <person name="Bhattacharyya M.K."/>
            <person name="Sandhu D."/>
            <person name="Valliyodan B."/>
            <person name="Lindquist E."/>
            <person name="Peto M."/>
            <person name="Grant D."/>
            <person name="Shu S."/>
            <person name="Goodstein D."/>
            <person name="Barry K."/>
            <person name="Futrell-Griggs M."/>
            <person name="Abernathy B."/>
            <person name="Du J."/>
            <person name="Tian Z."/>
            <person name="Zhu L."/>
            <person name="Gill N."/>
            <person name="Joshi T."/>
            <person name="Libault M."/>
            <person name="Sethuraman A."/>
            <person name="Zhang X.-C."/>
            <person name="Shinozaki K."/>
            <person name="Nguyen H.T."/>
            <person name="Wing R.A."/>
            <person name="Cregan P."/>
            <person name="Specht J."/>
            <person name="Grimwood J."/>
            <person name="Rokhsar D."/>
            <person name="Stacey G."/>
            <person name="Shoemaker R.C."/>
            <person name="Jackson S.A."/>
        </authorList>
    </citation>
    <scope>NUCLEOTIDE SEQUENCE [LARGE SCALE GENOMIC DNA]</scope>
    <source>
        <strain evidence="11">cv. Williams 82</strain>
        <tissue evidence="10">Callus</tissue>
    </source>
</reference>
<dbReference type="InterPro" id="IPR017884">
    <property type="entry name" value="SANT_dom"/>
</dbReference>
<dbReference type="NCBIfam" id="TIGR01557">
    <property type="entry name" value="myb_SHAQKYF"/>
    <property type="match status" value="1"/>
</dbReference>
<dbReference type="InterPro" id="IPR006447">
    <property type="entry name" value="Myb_dom_plants"/>
</dbReference>
<name>A0A0R0ETE0_SOYBN</name>
<feature type="compositionally biased region" description="Basic and acidic residues" evidence="6">
    <location>
        <begin position="644"/>
        <end position="657"/>
    </location>
</feature>
<dbReference type="SMR" id="A0A0R0ETE0"/>
<feature type="region of interest" description="Disordered" evidence="6">
    <location>
        <begin position="306"/>
        <end position="327"/>
    </location>
</feature>
<feature type="compositionally biased region" description="Basic and acidic residues" evidence="6">
    <location>
        <begin position="721"/>
        <end position="731"/>
    </location>
</feature>
<evidence type="ECO:0000313" key="10">
    <source>
        <dbReference type="EMBL" id="KRG97259.1"/>
    </source>
</evidence>
<evidence type="ECO:0000313" key="12">
    <source>
        <dbReference type="Proteomes" id="UP000008827"/>
    </source>
</evidence>
<dbReference type="InterPro" id="IPR017930">
    <property type="entry name" value="Myb_dom"/>
</dbReference>
<evidence type="ECO:0000256" key="5">
    <source>
        <dbReference type="ARBA" id="ARBA00023242"/>
    </source>
</evidence>
<keyword evidence="5" id="KW-0539">Nucleus</keyword>
<feature type="compositionally biased region" description="Polar residues" evidence="6">
    <location>
        <begin position="595"/>
        <end position="615"/>
    </location>
</feature>
<proteinExistence type="predicted"/>
<keyword evidence="4" id="KW-0804">Transcription</keyword>
<feature type="compositionally biased region" description="Polar residues" evidence="6">
    <location>
        <begin position="311"/>
        <end position="327"/>
    </location>
</feature>
<feature type="compositionally biased region" description="Basic and acidic residues" evidence="6">
    <location>
        <begin position="616"/>
        <end position="627"/>
    </location>
</feature>
<evidence type="ECO:0000256" key="4">
    <source>
        <dbReference type="ARBA" id="ARBA00023163"/>
    </source>
</evidence>
<dbReference type="OrthoDB" id="118550at2759"/>
<keyword evidence="2" id="KW-0805">Transcription regulation</keyword>
<evidence type="ECO:0000259" key="8">
    <source>
        <dbReference type="PROSITE" id="PS51293"/>
    </source>
</evidence>
<dbReference type="Proteomes" id="UP000008827">
    <property type="component" value="Chromosome 19"/>
</dbReference>
<evidence type="ECO:0000256" key="1">
    <source>
        <dbReference type="ARBA" id="ARBA00004123"/>
    </source>
</evidence>
<comment type="subcellular location">
    <subcellularLocation>
        <location evidence="1">Nucleus</location>
    </subcellularLocation>
</comment>
<dbReference type="FunCoup" id="A0A0R0ETE0">
    <property type="interactions" value="501"/>
</dbReference>
<keyword evidence="3" id="KW-0238">DNA-binding</keyword>